<accession>A0AAE1N5J7</accession>
<keyword evidence="3" id="KW-0238">DNA-binding</keyword>
<dbReference type="PANTHER" id="PTHR31072">
    <property type="entry name" value="TRANSCRIPTION FACTOR TCP4-RELATED"/>
    <property type="match status" value="1"/>
</dbReference>
<keyword evidence="9" id="KW-1185">Reference proteome</keyword>
<dbReference type="Proteomes" id="UP001293593">
    <property type="component" value="Unassembled WGS sequence"/>
</dbReference>
<feature type="region of interest" description="Disordered" evidence="6">
    <location>
        <begin position="319"/>
        <end position="345"/>
    </location>
</feature>
<evidence type="ECO:0000256" key="3">
    <source>
        <dbReference type="ARBA" id="ARBA00023125"/>
    </source>
</evidence>
<feature type="compositionally biased region" description="Polar residues" evidence="6">
    <location>
        <begin position="25"/>
        <end position="35"/>
    </location>
</feature>
<keyword evidence="4" id="KW-0804">Transcription</keyword>
<dbReference type="AlphaFoldDB" id="A0AAE1N5J7"/>
<evidence type="ECO:0000256" key="2">
    <source>
        <dbReference type="ARBA" id="ARBA00023015"/>
    </source>
</evidence>
<sequence length="379" mass="39756">MEVNQNQGGEHQHDDFNDEEESHSADISPSETTSMAEAAESHFPEPAPQSPPPAAPLKEEFTETGQSLDESLPMNLIQVPLTMSTPGRNEVVSAKKPSKDRHTKVEGRGRRIRMPATCAARIFQLTRELGHKSDGETIRWLLEHAEQAIIEATGTGTIPAIAVSVGGTLKIPTSSPARPDGEETPRKRRRRASNSEFIDVNDPTSISSGLAPVAPISYGAVGSSGGGGGGSGGVAPGGLVPLWPLGGTNTSGPFLMFPNTDGSANQPQYWAIPATATPFFNVQARPISNFVSAMMQSSEQLVPSAGPLNVSNGISVSGTANSSSTMAPSLSSGMSPSVTAPPATSATQMLRDFSLEIYDKKELQFLGRSANSEPPSSKP</sequence>
<comment type="caution">
    <text evidence="8">The sequence shown here is derived from an EMBL/GenBank/DDBJ whole genome shotgun (WGS) entry which is preliminary data.</text>
</comment>
<feature type="compositionally biased region" description="Pro residues" evidence="6">
    <location>
        <begin position="45"/>
        <end position="55"/>
    </location>
</feature>
<feature type="region of interest" description="Disordered" evidence="6">
    <location>
        <begin position="84"/>
        <end position="108"/>
    </location>
</feature>
<feature type="region of interest" description="Disordered" evidence="6">
    <location>
        <begin position="169"/>
        <end position="204"/>
    </location>
</feature>
<gene>
    <name evidence="8" type="ORF">QN277_000108</name>
</gene>
<evidence type="ECO:0000256" key="5">
    <source>
        <dbReference type="ARBA" id="ARBA00023242"/>
    </source>
</evidence>
<feature type="region of interest" description="Disordered" evidence="6">
    <location>
        <begin position="1"/>
        <end position="66"/>
    </location>
</feature>
<dbReference type="GO" id="GO:0043565">
    <property type="term" value="F:sequence-specific DNA binding"/>
    <property type="evidence" value="ECO:0007669"/>
    <property type="project" value="TreeGrafter"/>
</dbReference>
<dbReference type="GO" id="GO:0003700">
    <property type="term" value="F:DNA-binding transcription factor activity"/>
    <property type="evidence" value="ECO:0007669"/>
    <property type="project" value="InterPro"/>
</dbReference>
<dbReference type="GO" id="GO:0005634">
    <property type="term" value="C:nucleus"/>
    <property type="evidence" value="ECO:0007669"/>
    <property type="project" value="UniProtKB-SubCell"/>
</dbReference>
<dbReference type="Pfam" id="PF03634">
    <property type="entry name" value="TCP"/>
    <property type="match status" value="1"/>
</dbReference>
<protein>
    <recommendedName>
        <fullName evidence="7">TCP domain-containing protein</fullName>
    </recommendedName>
</protein>
<dbReference type="InterPro" id="IPR017887">
    <property type="entry name" value="TF_TCP_subgr"/>
</dbReference>
<reference evidence="8" key="1">
    <citation type="submission" date="2023-10" db="EMBL/GenBank/DDBJ databases">
        <title>Chromosome-level genome of the transformable northern wattle, Acacia crassicarpa.</title>
        <authorList>
            <person name="Massaro I."/>
            <person name="Sinha N.R."/>
            <person name="Poethig S."/>
            <person name="Leichty A.R."/>
        </authorList>
    </citation>
    <scope>NUCLEOTIDE SEQUENCE</scope>
    <source>
        <strain evidence="8">Acra3RX</strain>
        <tissue evidence="8">Leaf</tissue>
    </source>
</reference>
<comment type="subcellular location">
    <subcellularLocation>
        <location evidence="1">Nucleus</location>
    </subcellularLocation>
</comment>
<evidence type="ECO:0000256" key="1">
    <source>
        <dbReference type="ARBA" id="ARBA00004123"/>
    </source>
</evidence>
<proteinExistence type="predicted"/>
<evidence type="ECO:0000256" key="6">
    <source>
        <dbReference type="SAM" id="MobiDB-lite"/>
    </source>
</evidence>
<evidence type="ECO:0000259" key="7">
    <source>
        <dbReference type="PROSITE" id="PS51369"/>
    </source>
</evidence>
<evidence type="ECO:0000256" key="4">
    <source>
        <dbReference type="ARBA" id="ARBA00023163"/>
    </source>
</evidence>
<keyword evidence="5" id="KW-0539">Nucleus</keyword>
<feature type="domain" description="TCP" evidence="7">
    <location>
        <begin position="98"/>
        <end position="152"/>
    </location>
</feature>
<evidence type="ECO:0000313" key="8">
    <source>
        <dbReference type="EMBL" id="KAK4283117.1"/>
    </source>
</evidence>
<name>A0AAE1N5J7_9FABA</name>
<organism evidence="8 9">
    <name type="scientific">Acacia crassicarpa</name>
    <name type="common">northern wattle</name>
    <dbReference type="NCBI Taxonomy" id="499986"/>
    <lineage>
        <taxon>Eukaryota</taxon>
        <taxon>Viridiplantae</taxon>
        <taxon>Streptophyta</taxon>
        <taxon>Embryophyta</taxon>
        <taxon>Tracheophyta</taxon>
        <taxon>Spermatophyta</taxon>
        <taxon>Magnoliopsida</taxon>
        <taxon>eudicotyledons</taxon>
        <taxon>Gunneridae</taxon>
        <taxon>Pentapetalae</taxon>
        <taxon>rosids</taxon>
        <taxon>fabids</taxon>
        <taxon>Fabales</taxon>
        <taxon>Fabaceae</taxon>
        <taxon>Caesalpinioideae</taxon>
        <taxon>mimosoid clade</taxon>
        <taxon>Acacieae</taxon>
        <taxon>Acacia</taxon>
    </lineage>
</organism>
<evidence type="ECO:0000313" key="9">
    <source>
        <dbReference type="Proteomes" id="UP001293593"/>
    </source>
</evidence>
<dbReference type="PROSITE" id="PS51369">
    <property type="entry name" value="TCP"/>
    <property type="match status" value="1"/>
</dbReference>
<dbReference type="PANTHER" id="PTHR31072:SF242">
    <property type="entry name" value="TRANSCRIPTION FACTOR TCP19"/>
    <property type="match status" value="1"/>
</dbReference>
<dbReference type="InterPro" id="IPR005333">
    <property type="entry name" value="Transcription_factor_TCP"/>
</dbReference>
<keyword evidence="2" id="KW-0805">Transcription regulation</keyword>
<dbReference type="EMBL" id="JAWXYG010000001">
    <property type="protein sequence ID" value="KAK4283117.1"/>
    <property type="molecule type" value="Genomic_DNA"/>
</dbReference>